<keyword evidence="2" id="KW-1133">Transmembrane helix</keyword>
<dbReference type="EMBL" id="BJYT01000013">
    <property type="protein sequence ID" value="GEO10791.1"/>
    <property type="molecule type" value="Genomic_DNA"/>
</dbReference>
<proteinExistence type="inferred from homology"/>
<protein>
    <recommendedName>
        <fullName evidence="3">Bacterial sugar transferase domain-containing protein</fullName>
    </recommendedName>
</protein>
<feature type="domain" description="Bacterial sugar transferase" evidence="3">
    <location>
        <begin position="175"/>
        <end position="370"/>
    </location>
</feature>
<dbReference type="GO" id="GO:0016780">
    <property type="term" value="F:phosphotransferase activity, for other substituted phosphate groups"/>
    <property type="evidence" value="ECO:0007669"/>
    <property type="project" value="TreeGrafter"/>
</dbReference>
<dbReference type="Proteomes" id="UP000321513">
    <property type="component" value="Unassembled WGS sequence"/>
</dbReference>
<keyword evidence="2" id="KW-0812">Transmembrane</keyword>
<comment type="caution">
    <text evidence="4">The sequence shown here is derived from an EMBL/GenBank/DDBJ whole genome shotgun (WGS) entry which is preliminary data.</text>
</comment>
<comment type="similarity">
    <text evidence="1">Belongs to the bacterial sugar transferase family.</text>
</comment>
<keyword evidence="2" id="KW-0472">Membrane</keyword>
<evidence type="ECO:0000259" key="3">
    <source>
        <dbReference type="Pfam" id="PF02397"/>
    </source>
</evidence>
<gene>
    <name evidence="4" type="ORF">SAE01_32870</name>
</gene>
<evidence type="ECO:0000313" key="4">
    <source>
        <dbReference type="EMBL" id="GEO10791.1"/>
    </source>
</evidence>
<dbReference type="Pfam" id="PF02397">
    <property type="entry name" value="Bac_transf"/>
    <property type="match status" value="1"/>
</dbReference>
<dbReference type="InterPro" id="IPR003362">
    <property type="entry name" value="Bact_transf"/>
</dbReference>
<evidence type="ECO:0000256" key="2">
    <source>
        <dbReference type="SAM" id="Phobius"/>
    </source>
</evidence>
<dbReference type="AlphaFoldDB" id="A0A512BFP1"/>
<accession>A0A512BFP1</accession>
<dbReference type="RefSeq" id="WP_147204909.1">
    <property type="nucleotide sequence ID" value="NZ_BJYT01000013.1"/>
</dbReference>
<feature type="transmembrane region" description="Helical" evidence="2">
    <location>
        <begin position="177"/>
        <end position="201"/>
    </location>
</feature>
<evidence type="ECO:0000313" key="5">
    <source>
        <dbReference type="Proteomes" id="UP000321513"/>
    </source>
</evidence>
<dbReference type="OrthoDB" id="9808602at2"/>
<keyword evidence="5" id="KW-1185">Reference proteome</keyword>
<organism evidence="4 5">
    <name type="scientific">Segetibacter aerophilus</name>
    <dbReference type="NCBI Taxonomy" id="670293"/>
    <lineage>
        <taxon>Bacteria</taxon>
        <taxon>Pseudomonadati</taxon>
        <taxon>Bacteroidota</taxon>
        <taxon>Chitinophagia</taxon>
        <taxon>Chitinophagales</taxon>
        <taxon>Chitinophagaceae</taxon>
        <taxon>Segetibacter</taxon>
    </lineage>
</organism>
<dbReference type="PANTHER" id="PTHR30576:SF0">
    <property type="entry name" value="UNDECAPRENYL-PHOSPHATE N-ACETYLGALACTOSAMINYL 1-PHOSPHATE TRANSFERASE-RELATED"/>
    <property type="match status" value="1"/>
</dbReference>
<name>A0A512BFP1_9BACT</name>
<reference evidence="4 5" key="1">
    <citation type="submission" date="2019-07" db="EMBL/GenBank/DDBJ databases">
        <title>Whole genome shotgun sequence of Segetibacter aerophilus NBRC 106135.</title>
        <authorList>
            <person name="Hosoyama A."/>
            <person name="Uohara A."/>
            <person name="Ohji S."/>
            <person name="Ichikawa N."/>
        </authorList>
    </citation>
    <scope>NUCLEOTIDE SEQUENCE [LARGE SCALE GENOMIC DNA]</scope>
    <source>
        <strain evidence="4 5">NBRC 106135</strain>
    </source>
</reference>
<sequence length="375" mass="43076">MNLESELIPRENFKRQWFRTSDFFDRPETKLPIFFIESSNASFSNNYIGKRYVAGDFTEAKKQVLAIASHTYRVVVIDIALAVATLERFTSSIKEKTNTIIIYNSRKLTKNEAKFLKAFELVDEVVDIESEDLDLVVKNAIEGKNTSNRKRLYYNSKELRVHGKMKARDFSFFLKKVFDMSVGAVLILLLLPLLILISIAIRLDSKGPIFYSSLRAGRGYKIFKFYKFRTMIKDADKKISELAHLNQYDLTKDGPLFFKLNDDPRVTRVGKFLRNSSLDELPQLFNILLGDMSLVGNRPLPLYEAATLTTNDFVERFSAPAGMTGFWQIKKRGKAEMSVKERVDLDIVYARRASPIFDLYIMANTPAALFQKSQV</sequence>
<evidence type="ECO:0000256" key="1">
    <source>
        <dbReference type="ARBA" id="ARBA00006464"/>
    </source>
</evidence>
<dbReference type="PANTHER" id="PTHR30576">
    <property type="entry name" value="COLANIC BIOSYNTHESIS UDP-GLUCOSE LIPID CARRIER TRANSFERASE"/>
    <property type="match status" value="1"/>
</dbReference>